<dbReference type="Proteomes" id="UP001642540">
    <property type="component" value="Unassembled WGS sequence"/>
</dbReference>
<dbReference type="EMBL" id="CAXLJM020000160">
    <property type="protein sequence ID" value="CAL8144145.1"/>
    <property type="molecule type" value="Genomic_DNA"/>
</dbReference>
<name>A0ABP1S648_9HEXA</name>
<evidence type="ECO:0008006" key="5">
    <source>
        <dbReference type="Google" id="ProtNLM"/>
    </source>
</evidence>
<dbReference type="InterPro" id="IPR037185">
    <property type="entry name" value="EmrE-like"/>
</dbReference>
<feature type="region of interest" description="Disordered" evidence="1">
    <location>
        <begin position="248"/>
        <end position="288"/>
    </location>
</feature>
<feature type="transmembrane region" description="Helical" evidence="2">
    <location>
        <begin position="302"/>
        <end position="321"/>
    </location>
</feature>
<evidence type="ECO:0000256" key="2">
    <source>
        <dbReference type="SAM" id="Phobius"/>
    </source>
</evidence>
<feature type="transmembrane region" description="Helical" evidence="2">
    <location>
        <begin position="173"/>
        <end position="194"/>
    </location>
</feature>
<feature type="transmembrane region" description="Helical" evidence="2">
    <location>
        <begin position="416"/>
        <end position="434"/>
    </location>
</feature>
<feature type="compositionally biased region" description="Low complexity" evidence="1">
    <location>
        <begin position="667"/>
        <end position="689"/>
    </location>
</feature>
<feature type="transmembrane region" description="Helical" evidence="2">
    <location>
        <begin position="542"/>
        <end position="561"/>
    </location>
</feature>
<accession>A0ABP1S648</accession>
<feature type="compositionally biased region" description="Low complexity" evidence="1">
    <location>
        <begin position="209"/>
        <end position="227"/>
    </location>
</feature>
<dbReference type="PANTHER" id="PTHR19346">
    <property type="entry name" value="SUGAR PHOSPHATE TRANSPORTER DOMAIN-CONTAINING PROTEIN"/>
    <property type="match status" value="1"/>
</dbReference>
<evidence type="ECO:0000313" key="4">
    <source>
        <dbReference type="Proteomes" id="UP001642540"/>
    </source>
</evidence>
<protein>
    <recommendedName>
        <fullName evidence="5">Solute carrier family 35 member F4</fullName>
    </recommendedName>
</protein>
<feature type="region of interest" description="Disordered" evidence="1">
    <location>
        <begin position="635"/>
        <end position="689"/>
    </location>
</feature>
<dbReference type="SUPFAM" id="SSF103481">
    <property type="entry name" value="Multidrug resistance efflux transporter EmrE"/>
    <property type="match status" value="1"/>
</dbReference>
<feature type="compositionally biased region" description="Polar residues" evidence="1">
    <location>
        <begin position="253"/>
        <end position="278"/>
    </location>
</feature>
<feature type="transmembrane region" description="Helical" evidence="2">
    <location>
        <begin position="508"/>
        <end position="530"/>
    </location>
</feature>
<feature type="transmembrane region" description="Helical" evidence="2">
    <location>
        <begin position="390"/>
        <end position="409"/>
    </location>
</feature>
<dbReference type="InterPro" id="IPR026505">
    <property type="entry name" value="Solute_c_fam_35_mem_F3/F4"/>
</dbReference>
<keyword evidence="2" id="KW-0812">Transmembrane</keyword>
<evidence type="ECO:0000313" key="3">
    <source>
        <dbReference type="EMBL" id="CAL8144145.1"/>
    </source>
</evidence>
<organism evidence="3 4">
    <name type="scientific">Orchesella dallaii</name>
    <dbReference type="NCBI Taxonomy" id="48710"/>
    <lineage>
        <taxon>Eukaryota</taxon>
        <taxon>Metazoa</taxon>
        <taxon>Ecdysozoa</taxon>
        <taxon>Arthropoda</taxon>
        <taxon>Hexapoda</taxon>
        <taxon>Collembola</taxon>
        <taxon>Entomobryomorpha</taxon>
        <taxon>Entomobryoidea</taxon>
        <taxon>Orchesellidae</taxon>
        <taxon>Orchesellinae</taxon>
        <taxon>Orchesella</taxon>
    </lineage>
</organism>
<proteinExistence type="predicted"/>
<gene>
    <name evidence="3" type="ORF">ODALV1_LOCUS30101</name>
</gene>
<reference evidence="3 4" key="1">
    <citation type="submission" date="2024-08" db="EMBL/GenBank/DDBJ databases">
        <authorList>
            <person name="Cucini C."/>
            <person name="Frati F."/>
        </authorList>
    </citation>
    <scope>NUCLEOTIDE SEQUENCE [LARGE SCALE GENOMIC DNA]</scope>
</reference>
<evidence type="ECO:0000256" key="1">
    <source>
        <dbReference type="SAM" id="MobiDB-lite"/>
    </source>
</evidence>
<sequence length="689" mass="75353">MNNDPRRRLSRPELPGISAIFNPRKLRRNSTAVTSQLLGATGRHPSVVVTDDNLEVEFGPSSPMIGLCSGMANGPHNQGGGATGPAGGGGGVGVSGVNIGASSQGSSVPLLSDAQFQGGNSIVTIESTLINSSQQLQRQQDPQANNNNTNLKPIAKTIATIRRALFSKTARKLCCGLFLSILVGCCWTIMFHSIKRVYVTMHLFPDDFSSPSMPRRQPQSPSSSGSSDAYQVTPYNVPAYDTSRAFQPVDPDVTSNNENANSDAFGYNSDSDTSVNGNSSLNRDASSSSMPKTMRMVKVYDAPFFTAWVLTICTVFFYPIHQLTVRFCSCMGRKGPKSMSRAVSDAIQGFRERGMTLFQFIGRCTTLCCLWVLTNWLIAYSLKTLKATEVLALFATTTSFLYLLSWVVLHQQFVGLRILAVILSNMGIALFAYMDGQTYRSKTITGVMVGATAAGTSAVFKVSLKKSFGFGATISQQVALIFSVVGIISIVVLWPIFLLLYFTGIEVIIWSYVPWELILFAVTSFLLVAMLDNFGVTCTFEFFITIGLLMAIPFSAVLDIHLYKYSFDGMCLAGIIVIGIGFCIVLLPENWPDYITRLIRRFRGPTEEEKPPELPSRDSAMPRLSRAGLENHFVNPPPPAAGYSPQSNSISVSSAQSFTQNHPTTVTHHQQNNLNQYTHTNTNHTTYYH</sequence>
<dbReference type="PANTHER" id="PTHR19346:SF4">
    <property type="entry name" value="SUGAR PHOSPHATE TRANSPORTER DOMAIN-CONTAINING PROTEIN"/>
    <property type="match status" value="1"/>
</dbReference>
<keyword evidence="2" id="KW-0472">Membrane</keyword>
<feature type="transmembrane region" description="Helical" evidence="2">
    <location>
        <begin position="360"/>
        <end position="378"/>
    </location>
</feature>
<keyword evidence="4" id="KW-1185">Reference proteome</keyword>
<feature type="compositionally biased region" description="Low complexity" evidence="1">
    <location>
        <begin position="644"/>
        <end position="657"/>
    </location>
</feature>
<comment type="caution">
    <text evidence="3">The sequence shown here is derived from an EMBL/GenBank/DDBJ whole genome shotgun (WGS) entry which is preliminary data.</text>
</comment>
<feature type="compositionally biased region" description="Low complexity" evidence="1">
    <location>
        <begin position="279"/>
        <end position="288"/>
    </location>
</feature>
<keyword evidence="2" id="KW-1133">Transmembrane helix</keyword>
<feature type="transmembrane region" description="Helical" evidence="2">
    <location>
        <begin position="446"/>
        <end position="464"/>
    </location>
</feature>
<feature type="transmembrane region" description="Helical" evidence="2">
    <location>
        <begin position="567"/>
        <end position="587"/>
    </location>
</feature>
<feature type="region of interest" description="Disordered" evidence="1">
    <location>
        <begin position="209"/>
        <end position="231"/>
    </location>
</feature>
<feature type="transmembrane region" description="Helical" evidence="2">
    <location>
        <begin position="476"/>
        <end position="502"/>
    </location>
</feature>